<evidence type="ECO:0008006" key="5">
    <source>
        <dbReference type="Google" id="ProtNLM"/>
    </source>
</evidence>
<dbReference type="Proteomes" id="UP000472265">
    <property type="component" value="Chromosome 1"/>
</dbReference>
<name>A0A671UZ33_SPAAU</name>
<proteinExistence type="predicted"/>
<gene>
    <name evidence="3" type="primary">LOC115586093</name>
</gene>
<dbReference type="SMART" id="SM00368">
    <property type="entry name" value="LRR_RI"/>
    <property type="match status" value="3"/>
</dbReference>
<dbReference type="PANTHER" id="PTHR24106">
    <property type="entry name" value="NACHT, LRR AND CARD DOMAINS-CONTAINING"/>
    <property type="match status" value="1"/>
</dbReference>
<dbReference type="InterPro" id="IPR001611">
    <property type="entry name" value="Leu-rich_rpt"/>
</dbReference>
<reference evidence="3" key="1">
    <citation type="submission" date="2021-04" db="EMBL/GenBank/DDBJ databases">
        <authorList>
            <consortium name="Wellcome Sanger Institute Data Sharing"/>
        </authorList>
    </citation>
    <scope>NUCLEOTIDE SEQUENCE [LARGE SCALE GENOMIC DNA]</scope>
</reference>
<reference evidence="3" key="2">
    <citation type="submission" date="2025-08" db="UniProtKB">
        <authorList>
            <consortium name="Ensembl"/>
        </authorList>
    </citation>
    <scope>IDENTIFICATION</scope>
</reference>
<protein>
    <recommendedName>
        <fullName evidence="5">SPRY-associated domain-containing protein</fullName>
    </recommendedName>
</protein>
<reference evidence="3" key="3">
    <citation type="submission" date="2025-09" db="UniProtKB">
        <authorList>
            <consortium name="Ensembl"/>
        </authorList>
    </citation>
    <scope>IDENTIFICATION</scope>
</reference>
<dbReference type="GeneTree" id="ENSGT01150000286904"/>
<keyword evidence="1" id="KW-0433">Leucine-rich repeat</keyword>
<evidence type="ECO:0000313" key="4">
    <source>
        <dbReference type="Proteomes" id="UP000472265"/>
    </source>
</evidence>
<evidence type="ECO:0000256" key="1">
    <source>
        <dbReference type="ARBA" id="ARBA00022614"/>
    </source>
</evidence>
<dbReference type="SUPFAM" id="SSF52047">
    <property type="entry name" value="RNI-like"/>
    <property type="match status" value="1"/>
</dbReference>
<dbReference type="Gene3D" id="3.80.10.10">
    <property type="entry name" value="Ribonuclease Inhibitor"/>
    <property type="match status" value="1"/>
</dbReference>
<accession>A0A671UZ33</accession>
<dbReference type="AlphaFoldDB" id="A0A671UZ33"/>
<evidence type="ECO:0000256" key="2">
    <source>
        <dbReference type="ARBA" id="ARBA00022737"/>
    </source>
</evidence>
<evidence type="ECO:0000313" key="3">
    <source>
        <dbReference type="Ensembl" id="ENSSAUP00010019737.1"/>
    </source>
</evidence>
<keyword evidence="2" id="KW-0677">Repeat</keyword>
<sequence>SLHTTSLLHGNTDRLLGCSLSEISCASLASALKSNPSHLRELDLRDNELQDSGVKLLCAELESPNCRLETLRLWGCSLSEISCASLASALKSNPSHLRELELRGNKLQASDVKLLSELVESPNCRLETLSCERRTVTGFRIGQKEIEGEQSANQTSQKLVVMVCLS</sequence>
<dbReference type="InterPro" id="IPR032675">
    <property type="entry name" value="LRR_dom_sf"/>
</dbReference>
<dbReference type="Ensembl" id="ENSSAUT00010020880.1">
    <property type="protein sequence ID" value="ENSSAUP00010019737.1"/>
    <property type="gene ID" value="ENSSAUG00010008876.1"/>
</dbReference>
<organism evidence="3 4">
    <name type="scientific">Sparus aurata</name>
    <name type="common">Gilthead sea bream</name>
    <dbReference type="NCBI Taxonomy" id="8175"/>
    <lineage>
        <taxon>Eukaryota</taxon>
        <taxon>Metazoa</taxon>
        <taxon>Chordata</taxon>
        <taxon>Craniata</taxon>
        <taxon>Vertebrata</taxon>
        <taxon>Euteleostomi</taxon>
        <taxon>Actinopterygii</taxon>
        <taxon>Neopterygii</taxon>
        <taxon>Teleostei</taxon>
        <taxon>Neoteleostei</taxon>
        <taxon>Acanthomorphata</taxon>
        <taxon>Eupercaria</taxon>
        <taxon>Spariformes</taxon>
        <taxon>Sparidae</taxon>
        <taxon>Sparus</taxon>
    </lineage>
</organism>
<dbReference type="InterPro" id="IPR051261">
    <property type="entry name" value="NLR"/>
</dbReference>
<dbReference type="Pfam" id="PF13516">
    <property type="entry name" value="LRR_6"/>
    <property type="match status" value="2"/>
</dbReference>
<keyword evidence="4" id="KW-1185">Reference proteome</keyword>